<accession>A0A914VRN7</accession>
<dbReference type="Proteomes" id="UP000887566">
    <property type="component" value="Unplaced"/>
</dbReference>
<evidence type="ECO:0000256" key="9">
    <source>
        <dbReference type="ARBA" id="ARBA00022679"/>
    </source>
</evidence>
<dbReference type="FunFam" id="1.20.80.10:FF:000004">
    <property type="entry name" value="Protein-tyrosine kinase 2-beta isoform 1"/>
    <property type="match status" value="1"/>
</dbReference>
<dbReference type="EC" id="2.7.10.2" evidence="5"/>
<dbReference type="InterPro" id="IPR041784">
    <property type="entry name" value="FAK1/PYK2_FERM_C"/>
</dbReference>
<dbReference type="Pfam" id="PF21477">
    <property type="entry name" value="FERM_C_FAK1"/>
    <property type="match status" value="1"/>
</dbReference>
<dbReference type="InterPro" id="IPR049385">
    <property type="entry name" value="FAK1-like_FERM_C"/>
</dbReference>
<reference evidence="25" key="1">
    <citation type="submission" date="2022-11" db="UniProtKB">
        <authorList>
            <consortium name="WormBaseParasite"/>
        </authorList>
    </citation>
    <scope>IDENTIFICATION</scope>
</reference>
<dbReference type="InterPro" id="IPR036137">
    <property type="entry name" value="Focal_adhe_kin_target_dom_sf"/>
</dbReference>
<evidence type="ECO:0000256" key="14">
    <source>
        <dbReference type="ARBA" id="ARBA00022999"/>
    </source>
</evidence>
<dbReference type="GO" id="GO:0007165">
    <property type="term" value="P:signal transduction"/>
    <property type="evidence" value="ECO:0007669"/>
    <property type="project" value="UniProtKB-ARBA"/>
</dbReference>
<dbReference type="Gene3D" id="3.30.200.20">
    <property type="entry name" value="Phosphorylase Kinase, domain 1"/>
    <property type="match status" value="1"/>
</dbReference>
<evidence type="ECO:0000256" key="6">
    <source>
        <dbReference type="ARBA" id="ARBA00022475"/>
    </source>
</evidence>
<dbReference type="PROSITE" id="PS00107">
    <property type="entry name" value="PROTEIN_KINASE_ATP"/>
    <property type="match status" value="1"/>
</dbReference>
<dbReference type="PANTHER" id="PTHR46221:SF9">
    <property type="entry name" value="NON-SPECIFIC PROTEIN-TYROSINE KINASE"/>
    <property type="match status" value="1"/>
</dbReference>
<dbReference type="InterPro" id="IPR011993">
    <property type="entry name" value="PH-like_dom_sf"/>
</dbReference>
<dbReference type="PANTHER" id="PTHR46221">
    <property type="entry name" value="FERM AND PDZ DOMAIN-CONTAINING PROTEIN FAMILY MEMBER"/>
    <property type="match status" value="1"/>
</dbReference>
<dbReference type="FunFam" id="1.10.510.10:FF:000027">
    <property type="entry name" value="Receptor protein-tyrosine kinase"/>
    <property type="match status" value="1"/>
</dbReference>
<evidence type="ECO:0000313" key="25">
    <source>
        <dbReference type="WBParaSite" id="PSAMB.scaffold2373size23545.g17560.t1"/>
    </source>
</evidence>
<evidence type="ECO:0000256" key="2">
    <source>
        <dbReference type="ARBA" id="ARBA00004316"/>
    </source>
</evidence>
<dbReference type="PROSITE" id="PS50011">
    <property type="entry name" value="PROTEIN_KINASE_DOM"/>
    <property type="match status" value="1"/>
</dbReference>
<evidence type="ECO:0000256" key="16">
    <source>
        <dbReference type="ARBA" id="ARBA00023137"/>
    </source>
</evidence>
<keyword evidence="8" id="KW-0597">Phosphoprotein</keyword>
<dbReference type="Gene3D" id="1.20.120.330">
    <property type="entry name" value="Nucleotidyltransferases domain 2"/>
    <property type="match status" value="1"/>
</dbReference>
<dbReference type="AlphaFoldDB" id="A0A914VRN7"/>
<feature type="domain" description="FERM" evidence="23">
    <location>
        <begin position="4"/>
        <end position="328"/>
    </location>
</feature>
<dbReference type="PROSITE" id="PS50057">
    <property type="entry name" value="FERM_3"/>
    <property type="match status" value="1"/>
</dbReference>
<dbReference type="InterPro" id="IPR000719">
    <property type="entry name" value="Prot_kinase_dom"/>
</dbReference>
<dbReference type="Pfam" id="PF03623">
    <property type="entry name" value="Focal_AT"/>
    <property type="match status" value="1"/>
</dbReference>
<dbReference type="GO" id="GO:0005737">
    <property type="term" value="C:cytoplasm"/>
    <property type="evidence" value="ECO:0007669"/>
    <property type="project" value="UniProtKB-SubCell"/>
</dbReference>
<organism evidence="24 25">
    <name type="scientific">Plectus sambesii</name>
    <dbReference type="NCBI Taxonomy" id="2011161"/>
    <lineage>
        <taxon>Eukaryota</taxon>
        <taxon>Metazoa</taxon>
        <taxon>Ecdysozoa</taxon>
        <taxon>Nematoda</taxon>
        <taxon>Chromadorea</taxon>
        <taxon>Plectida</taxon>
        <taxon>Plectina</taxon>
        <taxon>Plectoidea</taxon>
        <taxon>Plectidae</taxon>
        <taxon>Plectus</taxon>
    </lineage>
</organism>
<dbReference type="Pfam" id="PF00373">
    <property type="entry name" value="FERM_M"/>
    <property type="match status" value="1"/>
</dbReference>
<keyword evidence="11" id="KW-0418">Kinase</keyword>
<evidence type="ECO:0000256" key="10">
    <source>
        <dbReference type="ARBA" id="ARBA00022741"/>
    </source>
</evidence>
<keyword evidence="24" id="KW-1185">Reference proteome</keyword>
<feature type="compositionally biased region" description="Pro residues" evidence="21">
    <location>
        <begin position="988"/>
        <end position="997"/>
    </location>
</feature>
<feature type="region of interest" description="Disordered" evidence="21">
    <location>
        <begin position="341"/>
        <end position="367"/>
    </location>
</feature>
<dbReference type="InterPro" id="IPR029071">
    <property type="entry name" value="Ubiquitin-like_domsf"/>
</dbReference>
<evidence type="ECO:0000256" key="5">
    <source>
        <dbReference type="ARBA" id="ARBA00011903"/>
    </source>
</evidence>
<proteinExistence type="inferred from homology"/>
<dbReference type="Pfam" id="PF07714">
    <property type="entry name" value="PK_Tyr_Ser-Thr"/>
    <property type="match status" value="1"/>
</dbReference>
<dbReference type="GO" id="GO:0007172">
    <property type="term" value="P:signal complex assembly"/>
    <property type="evidence" value="ECO:0007669"/>
    <property type="project" value="InterPro"/>
</dbReference>
<comment type="catalytic activity">
    <reaction evidence="18">
        <text>L-tyrosyl-[protein] + ATP = O-phospho-L-tyrosyl-[protein] + ADP + H(+)</text>
        <dbReference type="Rhea" id="RHEA:10596"/>
        <dbReference type="Rhea" id="RHEA-COMP:10136"/>
        <dbReference type="Rhea" id="RHEA-COMP:20101"/>
        <dbReference type="ChEBI" id="CHEBI:15378"/>
        <dbReference type="ChEBI" id="CHEBI:30616"/>
        <dbReference type="ChEBI" id="CHEBI:46858"/>
        <dbReference type="ChEBI" id="CHEBI:61978"/>
        <dbReference type="ChEBI" id="CHEBI:456216"/>
        <dbReference type="EC" id="2.7.10.2"/>
    </reaction>
</comment>
<dbReference type="InterPro" id="IPR019748">
    <property type="entry name" value="FERM_central"/>
</dbReference>
<dbReference type="InterPro" id="IPR019749">
    <property type="entry name" value="Band_41_domain"/>
</dbReference>
<sequence length="997" mass="112485">MDDSIIKIHLVNGAVNNVRYNEQTTVQRIIQVLLAQFGGSEVGTACGHYALRLVHLPYGEKSLASDTLWLHRDLTMRQVTNRYLVQHPRNEWKFELRVRYLAKNLEEMSHTDPATFHYFYDQIRADYLTQVAWKVDDAVALELGCIEIRRFFKDMQQSALDRKSNLDFLEQEIGFNKFFPEGLIASTKPKALRKSVQQHFKKYAAFSETECMFRFLDTLGQIARYDIEIFKASLGAGWSVPLEVVIGPDMGICYVTDSRCGPTRLADFMHIVDIQTHLLDPASSHKTTVQLRVSGTPQPLVITCPNLRIAESLADLIDGYQMLTTQQPSVWSKKDFADPTAITQKARHHSEQPQMSPSPKIASRRTPVDTQTSYASVAADDDDNDNFGDYAAPLNRDYHIDRHRVTLEELLGEGQFGDVYRGTYEPSESSGVLAVAVKACKVESEETQASNFLEEAYIMQQFQHPHIIKLVGVCFESPIWIVMELAPFGELRSYLIRNKGVLDLATLLLYCHQLSGALSYLDSRKFVHRDIAARNVLVSTHQCVKLSDFGLSRWIEHESFYTASRGKLPIKWMAPESINFRRFTPASDMWMFGVCIWEIMMRGVKPWHGTRNQDVVHKLEAGERLAMPPAEFCPPQLYALLCQMWTYEPNQRPTIGEVKEVLHEVLVEERNHATDTLQRENRRVKVAVQQRGNSASPAPPKPMRHLYPAPVTSSTVFSSEIPSQEREKTPTPPPAKCGPSGRHVSFSNGVDLSVKNQLFQNQLKYPLSDTKQHGVSSDLPKDLLAALEKQRIQSEEDEKWLATEAQNLLPTSPTELSTPVAMTEEKRNIDVEPPPPADAAAIDRESDPVYAAVLRVVQAITELSKRLPELSNDEFVEMIKNVTSQLKALLVESSSVLSELSPAGQSKVQMVEKLLGSDMQKLADAMRKALEYRETTLDQEYRRQVLICAHVLAVDCKHFFEAIDAARISCALGAQEPSPPNSSRADWLPPPPPIDSS</sequence>
<dbReference type="InterPro" id="IPR035963">
    <property type="entry name" value="FERM_2"/>
</dbReference>
<evidence type="ECO:0000313" key="24">
    <source>
        <dbReference type="Proteomes" id="UP000887566"/>
    </source>
</evidence>
<evidence type="ECO:0000256" key="19">
    <source>
        <dbReference type="ARBA" id="ARBA00061333"/>
    </source>
</evidence>
<dbReference type="InterPro" id="IPR020635">
    <property type="entry name" value="Tyr_kinase_cat_dom"/>
</dbReference>
<evidence type="ECO:0000256" key="3">
    <source>
        <dbReference type="ARBA" id="ARBA00004413"/>
    </source>
</evidence>
<keyword evidence="10 20" id="KW-0547">Nucleotide-binding</keyword>
<feature type="binding site" evidence="20">
    <location>
        <position position="438"/>
    </location>
    <ligand>
        <name>ATP</name>
        <dbReference type="ChEBI" id="CHEBI:30616"/>
    </ligand>
</feature>
<evidence type="ECO:0000256" key="11">
    <source>
        <dbReference type="ARBA" id="ARBA00022777"/>
    </source>
</evidence>
<dbReference type="GO" id="GO:0004715">
    <property type="term" value="F:non-membrane spanning protein tyrosine kinase activity"/>
    <property type="evidence" value="ECO:0007669"/>
    <property type="project" value="UniProtKB-EC"/>
</dbReference>
<protein>
    <recommendedName>
        <fullName evidence="5">non-specific protein-tyrosine kinase</fullName>
        <ecNumber evidence="5">2.7.10.2</ecNumber>
    </recommendedName>
</protein>
<feature type="domain" description="Protein kinase" evidence="22">
    <location>
        <begin position="405"/>
        <end position="666"/>
    </location>
</feature>
<comment type="subcellular location">
    <subcellularLocation>
        <location evidence="1">Cell junction</location>
        <location evidence="1">Focal adhesion</location>
    </subcellularLocation>
    <subcellularLocation>
        <location evidence="3">Cell membrane</location>
        <topology evidence="3">Peripheral membrane protein</topology>
        <orientation evidence="3">Cytoplasmic side</orientation>
    </subcellularLocation>
    <subcellularLocation>
        <location evidence="2">Cell projection</location>
    </subcellularLocation>
    <subcellularLocation>
        <location evidence="4">Cytoplasm</location>
    </subcellularLocation>
</comment>
<dbReference type="CDD" id="cd14473">
    <property type="entry name" value="FERM_B-lobe"/>
    <property type="match status" value="1"/>
</dbReference>
<dbReference type="FunFam" id="3.30.200.20:FF:000194">
    <property type="entry name" value="protein-tyrosine kinase 2-beta isoform X1"/>
    <property type="match status" value="1"/>
</dbReference>
<dbReference type="GO" id="GO:0042995">
    <property type="term" value="C:cell projection"/>
    <property type="evidence" value="ECO:0007669"/>
    <property type="project" value="UniProtKB-SubCell"/>
</dbReference>
<dbReference type="SUPFAM" id="SSF54236">
    <property type="entry name" value="Ubiquitin-like"/>
    <property type="match status" value="1"/>
</dbReference>
<name>A0A914VRN7_9BILA</name>
<evidence type="ECO:0000256" key="15">
    <source>
        <dbReference type="ARBA" id="ARBA00023136"/>
    </source>
</evidence>
<dbReference type="SMART" id="SM00219">
    <property type="entry name" value="TyrKc"/>
    <property type="match status" value="1"/>
</dbReference>
<evidence type="ECO:0000259" key="23">
    <source>
        <dbReference type="PROSITE" id="PS50057"/>
    </source>
</evidence>
<dbReference type="SUPFAM" id="SSF47031">
    <property type="entry name" value="Second domain of FERM"/>
    <property type="match status" value="1"/>
</dbReference>
<dbReference type="GO" id="GO:0008284">
    <property type="term" value="P:positive regulation of cell population proliferation"/>
    <property type="evidence" value="ECO:0007669"/>
    <property type="project" value="UniProtKB-ARBA"/>
</dbReference>
<dbReference type="Gene3D" id="3.10.20.90">
    <property type="entry name" value="Phosphatidylinositol 3-kinase Catalytic Subunit, Chain A, domain 1"/>
    <property type="match status" value="1"/>
</dbReference>
<keyword evidence="7" id="KW-0963">Cytoplasm</keyword>
<dbReference type="InterPro" id="IPR005189">
    <property type="entry name" value="Focal_adhesion_kin_target_dom"/>
</dbReference>
<evidence type="ECO:0000256" key="13">
    <source>
        <dbReference type="ARBA" id="ARBA00022949"/>
    </source>
</evidence>
<keyword evidence="12 20" id="KW-0067">ATP-binding</keyword>
<dbReference type="InterPro" id="IPR000299">
    <property type="entry name" value="FERM_domain"/>
</dbReference>
<keyword evidence="16" id="KW-0829">Tyrosine-protein kinase</keyword>
<evidence type="ECO:0000256" key="20">
    <source>
        <dbReference type="PROSITE-ProRule" id="PRU10141"/>
    </source>
</evidence>
<dbReference type="PROSITE" id="PS00109">
    <property type="entry name" value="PROTEIN_KINASE_TYR"/>
    <property type="match status" value="1"/>
</dbReference>
<feature type="region of interest" description="Disordered" evidence="21">
    <location>
        <begin position="713"/>
        <end position="741"/>
    </location>
</feature>
<dbReference type="WBParaSite" id="PSAMB.scaffold2373size23545.g17560.t1">
    <property type="protein sequence ID" value="PSAMB.scaffold2373size23545.g17560.t1"/>
    <property type="gene ID" value="PSAMB.scaffold2373size23545.g17560"/>
</dbReference>
<comment type="similarity">
    <text evidence="19">Belongs to the protein kinase superfamily. Tyr protein kinase family. Fes/fps subfamily.</text>
</comment>
<dbReference type="GO" id="GO:0005886">
    <property type="term" value="C:plasma membrane"/>
    <property type="evidence" value="ECO:0007669"/>
    <property type="project" value="UniProtKB-SubCell"/>
</dbReference>
<dbReference type="SUPFAM" id="SSF50729">
    <property type="entry name" value="PH domain-like"/>
    <property type="match status" value="1"/>
</dbReference>
<keyword evidence="15" id="KW-0472">Membrane</keyword>
<dbReference type="InterPro" id="IPR041390">
    <property type="entry name" value="FADK_N"/>
</dbReference>
<keyword evidence="13" id="KW-0965">Cell junction</keyword>
<dbReference type="InterPro" id="IPR001245">
    <property type="entry name" value="Ser-Thr/Tyr_kinase_cat_dom"/>
</dbReference>
<dbReference type="GO" id="GO:0005925">
    <property type="term" value="C:focal adhesion"/>
    <property type="evidence" value="ECO:0007669"/>
    <property type="project" value="UniProtKB-SubCell"/>
</dbReference>
<keyword evidence="14" id="KW-0727">SH2 domain</keyword>
<dbReference type="Pfam" id="PF18038">
    <property type="entry name" value="FERM_N_2"/>
    <property type="match status" value="1"/>
</dbReference>
<evidence type="ECO:0000256" key="21">
    <source>
        <dbReference type="SAM" id="MobiDB-lite"/>
    </source>
</evidence>
<dbReference type="InterPro" id="IPR011009">
    <property type="entry name" value="Kinase-like_dom_sf"/>
</dbReference>
<dbReference type="GO" id="GO:0005524">
    <property type="term" value="F:ATP binding"/>
    <property type="evidence" value="ECO:0007669"/>
    <property type="project" value="UniProtKB-UniRule"/>
</dbReference>
<dbReference type="Gene3D" id="1.10.510.10">
    <property type="entry name" value="Transferase(Phosphotransferase) domain 1"/>
    <property type="match status" value="1"/>
</dbReference>
<evidence type="ECO:0000256" key="17">
    <source>
        <dbReference type="ARBA" id="ARBA00023273"/>
    </source>
</evidence>
<dbReference type="InterPro" id="IPR014352">
    <property type="entry name" value="FERM/acyl-CoA-bd_prot_sf"/>
</dbReference>
<evidence type="ECO:0000259" key="22">
    <source>
        <dbReference type="PROSITE" id="PS50011"/>
    </source>
</evidence>
<dbReference type="SUPFAM" id="SSF68993">
    <property type="entry name" value="FAT domain of focal adhesion kinase"/>
    <property type="match status" value="1"/>
</dbReference>
<dbReference type="InterPro" id="IPR008266">
    <property type="entry name" value="Tyr_kinase_AS"/>
</dbReference>
<dbReference type="CDD" id="cd13190">
    <property type="entry name" value="FERM_C_FAK1"/>
    <property type="match status" value="1"/>
</dbReference>
<evidence type="ECO:0000256" key="7">
    <source>
        <dbReference type="ARBA" id="ARBA00022490"/>
    </source>
</evidence>
<keyword evidence="6" id="KW-1003">Cell membrane</keyword>
<dbReference type="PRINTS" id="PR00109">
    <property type="entry name" value="TYRKINASE"/>
</dbReference>
<keyword evidence="17" id="KW-0966">Cell projection</keyword>
<dbReference type="Gene3D" id="2.30.29.30">
    <property type="entry name" value="Pleckstrin-homology domain (PH domain)/Phosphotyrosine-binding domain (PTB)"/>
    <property type="match status" value="1"/>
</dbReference>
<feature type="region of interest" description="Disordered" evidence="21">
    <location>
        <begin position="975"/>
        <end position="997"/>
    </location>
</feature>
<dbReference type="Gene3D" id="1.20.80.10">
    <property type="match status" value="1"/>
</dbReference>
<keyword evidence="9" id="KW-0808">Transferase</keyword>
<evidence type="ECO:0000256" key="1">
    <source>
        <dbReference type="ARBA" id="ARBA00004246"/>
    </source>
</evidence>
<dbReference type="SMART" id="SM00295">
    <property type="entry name" value="B41"/>
    <property type="match status" value="1"/>
</dbReference>
<evidence type="ECO:0000256" key="4">
    <source>
        <dbReference type="ARBA" id="ARBA00004496"/>
    </source>
</evidence>
<evidence type="ECO:0000256" key="8">
    <source>
        <dbReference type="ARBA" id="ARBA00022553"/>
    </source>
</evidence>
<evidence type="ECO:0000256" key="12">
    <source>
        <dbReference type="ARBA" id="ARBA00022840"/>
    </source>
</evidence>
<evidence type="ECO:0000256" key="18">
    <source>
        <dbReference type="ARBA" id="ARBA00051245"/>
    </source>
</evidence>
<feature type="compositionally biased region" description="Polar residues" evidence="21">
    <location>
        <begin position="713"/>
        <end position="722"/>
    </location>
</feature>
<dbReference type="SUPFAM" id="SSF56112">
    <property type="entry name" value="Protein kinase-like (PK-like)"/>
    <property type="match status" value="1"/>
</dbReference>
<dbReference type="InterPro" id="IPR017441">
    <property type="entry name" value="Protein_kinase_ATP_BS"/>
</dbReference>